<gene>
    <name evidence="2" type="ORF">CC1G_08735</name>
</gene>
<evidence type="ECO:0000256" key="1">
    <source>
        <dbReference type="SAM" id="MobiDB-lite"/>
    </source>
</evidence>
<reference evidence="2 3" key="1">
    <citation type="journal article" date="2010" name="Proc. Natl. Acad. Sci. U.S.A.">
        <title>Insights into evolution of multicellular fungi from the assembled chromosomes of the mushroom Coprinopsis cinerea (Coprinus cinereus).</title>
        <authorList>
            <person name="Stajich J.E."/>
            <person name="Wilke S.K."/>
            <person name="Ahren D."/>
            <person name="Au C.H."/>
            <person name="Birren B.W."/>
            <person name="Borodovsky M."/>
            <person name="Burns C."/>
            <person name="Canback B."/>
            <person name="Casselton L.A."/>
            <person name="Cheng C.K."/>
            <person name="Deng J."/>
            <person name="Dietrich F.S."/>
            <person name="Fargo D.C."/>
            <person name="Farman M.L."/>
            <person name="Gathman A.C."/>
            <person name="Goldberg J."/>
            <person name="Guigo R."/>
            <person name="Hoegger P.J."/>
            <person name="Hooker J.B."/>
            <person name="Huggins A."/>
            <person name="James T.Y."/>
            <person name="Kamada T."/>
            <person name="Kilaru S."/>
            <person name="Kodira C."/>
            <person name="Kues U."/>
            <person name="Kupfer D."/>
            <person name="Kwan H.S."/>
            <person name="Lomsadze A."/>
            <person name="Li W."/>
            <person name="Lilly W.W."/>
            <person name="Ma L.J."/>
            <person name="Mackey A.J."/>
            <person name="Manning G."/>
            <person name="Martin F."/>
            <person name="Muraguchi H."/>
            <person name="Natvig D.O."/>
            <person name="Palmerini H."/>
            <person name="Ramesh M.A."/>
            <person name="Rehmeyer C.J."/>
            <person name="Roe B.A."/>
            <person name="Shenoy N."/>
            <person name="Stanke M."/>
            <person name="Ter-Hovhannisyan V."/>
            <person name="Tunlid A."/>
            <person name="Velagapudi R."/>
            <person name="Vision T.J."/>
            <person name="Zeng Q."/>
            <person name="Zolan M.E."/>
            <person name="Pukkila P.J."/>
        </authorList>
    </citation>
    <scope>NUCLEOTIDE SEQUENCE [LARGE SCALE GENOMIC DNA]</scope>
    <source>
        <strain evidence="3">Okayama-7 / 130 / ATCC MYA-4618 / FGSC 9003</strain>
    </source>
</reference>
<dbReference type="AlphaFoldDB" id="A8NIY9"/>
<organism evidence="2 3">
    <name type="scientific">Coprinopsis cinerea (strain Okayama-7 / 130 / ATCC MYA-4618 / FGSC 9003)</name>
    <name type="common">Inky cap fungus</name>
    <name type="synonym">Hormographiella aspergillata</name>
    <dbReference type="NCBI Taxonomy" id="240176"/>
    <lineage>
        <taxon>Eukaryota</taxon>
        <taxon>Fungi</taxon>
        <taxon>Dikarya</taxon>
        <taxon>Basidiomycota</taxon>
        <taxon>Agaricomycotina</taxon>
        <taxon>Agaricomycetes</taxon>
        <taxon>Agaricomycetidae</taxon>
        <taxon>Agaricales</taxon>
        <taxon>Agaricineae</taxon>
        <taxon>Psathyrellaceae</taxon>
        <taxon>Coprinopsis</taxon>
    </lineage>
</organism>
<feature type="compositionally biased region" description="Basic and acidic residues" evidence="1">
    <location>
        <begin position="87"/>
        <end position="106"/>
    </location>
</feature>
<sequence length="106" mass="12041">MPSIKHTDDAFKKTQQIVGKPKTTDHNIHEDYVRNPPNNDQVPAVAPSRSEVKLSIPQQIQEKAQEDRRPIIIEERKEVLGVNQSLGREKKTDDLAEIARESSVHP</sequence>
<proteinExistence type="predicted"/>
<feature type="region of interest" description="Disordered" evidence="1">
    <location>
        <begin position="84"/>
        <end position="106"/>
    </location>
</feature>
<comment type="caution">
    <text evidence="2">The sequence shown here is derived from an EMBL/GenBank/DDBJ whole genome shotgun (WGS) entry which is preliminary data.</text>
</comment>
<feature type="region of interest" description="Disordered" evidence="1">
    <location>
        <begin position="1"/>
        <end position="24"/>
    </location>
</feature>
<feature type="compositionally biased region" description="Basic and acidic residues" evidence="1">
    <location>
        <begin position="1"/>
        <end position="12"/>
    </location>
</feature>
<dbReference type="OrthoDB" id="3224585at2759"/>
<dbReference type="EMBL" id="AACS02000010">
    <property type="protein sequence ID" value="EAU87699.1"/>
    <property type="molecule type" value="Genomic_DNA"/>
</dbReference>
<name>A8NIY9_COPC7</name>
<dbReference type="OMA" id="FQTVGRP"/>
<dbReference type="KEGG" id="cci:CC1G_08735"/>
<dbReference type="InParanoid" id="A8NIY9"/>
<dbReference type="Proteomes" id="UP000001861">
    <property type="component" value="Unassembled WGS sequence"/>
</dbReference>
<dbReference type="VEuPathDB" id="FungiDB:CC1G_08735"/>
<accession>A8NIY9</accession>
<protein>
    <submittedName>
        <fullName evidence="2">Uncharacterized protein</fullName>
    </submittedName>
</protein>
<dbReference type="GeneID" id="6010609"/>
<evidence type="ECO:0000313" key="3">
    <source>
        <dbReference type="Proteomes" id="UP000001861"/>
    </source>
</evidence>
<keyword evidence="3" id="KW-1185">Reference proteome</keyword>
<dbReference type="RefSeq" id="XP_001834104.1">
    <property type="nucleotide sequence ID" value="XM_001834052.1"/>
</dbReference>
<evidence type="ECO:0000313" key="2">
    <source>
        <dbReference type="EMBL" id="EAU87699.1"/>
    </source>
</evidence>